<sequence length="69" mass="7523">MNIRKRLSSWTVPVDGSRFVALAGFVRAAEQQGWADPEIQFIIDEVVAAPSDDAGRAILVEYAVGFARS</sequence>
<evidence type="ECO:0000313" key="2">
    <source>
        <dbReference type="Proteomes" id="UP000559626"/>
    </source>
</evidence>
<proteinExistence type="predicted"/>
<dbReference type="RefSeq" id="WP_169532875.1">
    <property type="nucleotide sequence ID" value="NZ_JABBGH010000003.1"/>
</dbReference>
<organism evidence="1 2">
    <name type="scientific">Hymenobacter polaris</name>
    <dbReference type="NCBI Taxonomy" id="2682546"/>
    <lineage>
        <taxon>Bacteria</taxon>
        <taxon>Pseudomonadati</taxon>
        <taxon>Bacteroidota</taxon>
        <taxon>Cytophagia</taxon>
        <taxon>Cytophagales</taxon>
        <taxon>Hymenobacteraceae</taxon>
        <taxon>Hymenobacter</taxon>
    </lineage>
</organism>
<name>A0A7Y0AH14_9BACT</name>
<gene>
    <name evidence="1" type="ORF">HHL22_18465</name>
</gene>
<reference evidence="1 2" key="1">
    <citation type="submission" date="2020-04" db="EMBL/GenBank/DDBJ databases">
        <title>Hymenobacter polaris sp. nov., isolated from Arctic soil.</title>
        <authorList>
            <person name="Dahal R.H."/>
        </authorList>
    </citation>
    <scope>NUCLEOTIDE SEQUENCE [LARGE SCALE GENOMIC DNA]</scope>
    <source>
        <strain evidence="1 2">RP-2-7</strain>
    </source>
</reference>
<keyword evidence="2" id="KW-1185">Reference proteome</keyword>
<dbReference type="Proteomes" id="UP000559626">
    <property type="component" value="Unassembled WGS sequence"/>
</dbReference>
<accession>A0A7Y0AH14</accession>
<protein>
    <submittedName>
        <fullName evidence="1">Uncharacterized protein</fullName>
    </submittedName>
</protein>
<comment type="caution">
    <text evidence="1">The sequence shown here is derived from an EMBL/GenBank/DDBJ whole genome shotgun (WGS) entry which is preliminary data.</text>
</comment>
<evidence type="ECO:0000313" key="1">
    <source>
        <dbReference type="EMBL" id="NML67193.1"/>
    </source>
</evidence>
<dbReference type="EMBL" id="JABBGH010000003">
    <property type="protein sequence ID" value="NML67193.1"/>
    <property type="molecule type" value="Genomic_DNA"/>
</dbReference>
<dbReference type="AlphaFoldDB" id="A0A7Y0AH14"/>